<comment type="cofactor">
    <cofactor evidence="4 5">
        <name>pyridoxal 5'-phosphate</name>
        <dbReference type="ChEBI" id="CHEBI:597326"/>
    </cofactor>
</comment>
<comment type="pathway">
    <text evidence="4 5">Amino-acid degradation; L-kynurenine degradation; L-alanine and anthranilate from L-kynurenine: step 1/1.</text>
</comment>
<evidence type="ECO:0000313" key="6">
    <source>
        <dbReference type="EMBL" id="CAD9669027.1"/>
    </source>
</evidence>
<dbReference type="GO" id="GO:0019805">
    <property type="term" value="P:quinolinate biosynthetic process"/>
    <property type="evidence" value="ECO:0007669"/>
    <property type="project" value="UniProtKB-UniRule"/>
</dbReference>
<reference evidence="6" key="1">
    <citation type="submission" date="2021-01" db="EMBL/GenBank/DDBJ databases">
        <authorList>
            <person name="Corre E."/>
            <person name="Pelletier E."/>
            <person name="Niang G."/>
            <person name="Scheremetjew M."/>
            <person name="Finn R."/>
            <person name="Kale V."/>
            <person name="Holt S."/>
            <person name="Cochrane G."/>
            <person name="Meng A."/>
            <person name="Brown T."/>
            <person name="Cohen L."/>
        </authorList>
    </citation>
    <scope>NUCLEOTIDE SEQUENCE</scope>
    <source>
        <strain evidence="6">NY070348D</strain>
    </source>
</reference>
<dbReference type="NCBIfam" id="TIGR01814">
    <property type="entry name" value="kynureninase"/>
    <property type="match status" value="1"/>
</dbReference>
<dbReference type="EMBL" id="HBHK01004452">
    <property type="protein sequence ID" value="CAD9669027.1"/>
    <property type="molecule type" value="Transcribed_RNA"/>
</dbReference>
<dbReference type="InterPro" id="IPR015422">
    <property type="entry name" value="PyrdxlP-dep_Trfase_small"/>
</dbReference>
<dbReference type="GO" id="GO:0097053">
    <property type="term" value="P:L-kynurenine catabolic process"/>
    <property type="evidence" value="ECO:0007669"/>
    <property type="project" value="UniProtKB-UniRule"/>
</dbReference>
<dbReference type="PIRSF" id="PIRSF038800">
    <property type="entry name" value="KYNU"/>
    <property type="match status" value="1"/>
</dbReference>
<keyword evidence="3 4" id="KW-0663">Pyridoxal phosphate</keyword>
<dbReference type="SUPFAM" id="SSF53383">
    <property type="entry name" value="PLP-dependent transferases"/>
    <property type="match status" value="1"/>
</dbReference>
<dbReference type="InterPro" id="IPR010111">
    <property type="entry name" value="Kynureninase"/>
</dbReference>
<dbReference type="Gene3D" id="3.90.1150.10">
    <property type="entry name" value="Aspartate Aminotransferase, domain 1"/>
    <property type="match status" value="1"/>
</dbReference>
<name>A0A7S2W688_9STRA</name>
<protein>
    <recommendedName>
        <fullName evidence="4 5">Kynureninase</fullName>
        <ecNumber evidence="4 5">3.7.1.3</ecNumber>
    </recommendedName>
    <alternativeName>
        <fullName evidence="4">L-kynurenine hydrolase</fullName>
    </alternativeName>
</protein>
<proteinExistence type="inferred from homology"/>
<comment type="subcellular location">
    <subcellularLocation>
        <location evidence="4 5">Cytoplasm</location>
    </subcellularLocation>
</comment>
<dbReference type="InterPro" id="IPR015424">
    <property type="entry name" value="PyrdxlP-dep_Trfase"/>
</dbReference>
<feature type="binding site" evidence="4">
    <location>
        <position position="131"/>
    </location>
    <ligand>
        <name>pyridoxal 5'-phosphate</name>
        <dbReference type="ChEBI" id="CHEBI:597326"/>
    </ligand>
</feature>
<dbReference type="GO" id="GO:0034354">
    <property type="term" value="P:'de novo' NAD+ biosynthetic process from L-tryptophan"/>
    <property type="evidence" value="ECO:0007669"/>
    <property type="project" value="UniProtKB-UniRule"/>
</dbReference>
<evidence type="ECO:0000256" key="4">
    <source>
        <dbReference type="HAMAP-Rule" id="MF_03017"/>
    </source>
</evidence>
<organism evidence="6">
    <name type="scientific">Mucochytrium quahogii</name>
    <dbReference type="NCBI Taxonomy" id="96639"/>
    <lineage>
        <taxon>Eukaryota</taxon>
        <taxon>Sar</taxon>
        <taxon>Stramenopiles</taxon>
        <taxon>Bigyra</taxon>
        <taxon>Labyrinthulomycetes</taxon>
        <taxon>Thraustochytrida</taxon>
        <taxon>Thraustochytriidae</taxon>
        <taxon>Mucochytrium</taxon>
    </lineage>
</organism>
<keyword evidence="1 4" id="KW-0662">Pyridine nucleotide biosynthesis</keyword>
<evidence type="ECO:0000256" key="3">
    <source>
        <dbReference type="ARBA" id="ARBA00022898"/>
    </source>
</evidence>
<sequence>MAGFVGGLPGRMAALVEDERGMDAVRSRLMSREFALALDAGDELKCFREQFHMPKSEDGSECVYLCGNSLGLQPKKAQDYVMEEMTKWAQKGVEGHFCDVRPWVTVDELCRNEMAAVVGAQVDEVATMNSLTMNLHVLLISFYRPTATRNKILIEAKAFPSDFYAVRSQVMEKGYNPDECVVLVSPRPGEETIRTEDIEALVEKHKDELAVVMLSGIQYYTGQVFEMEKITKFVKRITGEQCKVGFDLAHAVGNVILRLHDWNVDFACWCTYKYLNSGPGGVGGIFVHSRHGEDETIPKLCGWWGHRKEDRFKMKDSFTPSKGAFSWQVSNPCVLPLATLRASLELFGKAGMPAIREKSVALTRYLEILLDLELPSGVCKVITPSFDRLEERGAQLSLVFSKPVKVVHEKISKEGVICDLREPDVMRIAPCPLYNTFTDVYRFVHILKSSL</sequence>
<keyword evidence="4 5" id="KW-0963">Cytoplasm</keyword>
<accession>A0A7S2W688</accession>
<evidence type="ECO:0000256" key="1">
    <source>
        <dbReference type="ARBA" id="ARBA00022642"/>
    </source>
</evidence>
<comment type="function">
    <text evidence="4 5">Catalyzes the cleavage of L-kynurenine (L-Kyn) and L-3-hydroxykynurenine (L-3OHKyn) into anthranilic acid (AA) and 3-hydroxyanthranilic acid (3-OHAA), respectively.</text>
</comment>
<dbReference type="UniPathway" id="UPA00334">
    <property type="reaction ID" value="UER00455"/>
</dbReference>
<evidence type="ECO:0000256" key="5">
    <source>
        <dbReference type="PIRNR" id="PIRNR038800"/>
    </source>
</evidence>
<feature type="binding site" evidence="4">
    <location>
        <begin position="159"/>
        <end position="162"/>
    </location>
    <ligand>
        <name>pyridoxal 5'-phosphate</name>
        <dbReference type="ChEBI" id="CHEBI:597326"/>
    </ligand>
</feature>
<dbReference type="GO" id="GO:0019441">
    <property type="term" value="P:L-tryptophan catabolic process to kynurenine"/>
    <property type="evidence" value="ECO:0007669"/>
    <property type="project" value="TreeGrafter"/>
</dbReference>
<dbReference type="EC" id="3.7.1.3" evidence="4 5"/>
<dbReference type="Pfam" id="PF22580">
    <property type="entry name" value="KYNU_C"/>
    <property type="match status" value="1"/>
</dbReference>
<feature type="binding site" evidence="4">
    <location>
        <position position="272"/>
    </location>
    <ligand>
        <name>pyridoxal 5'-phosphate</name>
        <dbReference type="ChEBI" id="CHEBI:597326"/>
    </ligand>
</feature>
<evidence type="ECO:0000256" key="2">
    <source>
        <dbReference type="ARBA" id="ARBA00022801"/>
    </source>
</evidence>
<feature type="binding site" evidence="4">
    <location>
        <position position="331"/>
    </location>
    <ligand>
        <name>pyridoxal 5'-phosphate</name>
        <dbReference type="ChEBI" id="CHEBI:597326"/>
    </ligand>
</feature>
<dbReference type="InterPro" id="IPR015421">
    <property type="entry name" value="PyrdxlP-dep_Trfase_major"/>
</dbReference>
<comment type="catalytic activity">
    <reaction evidence="4 5">
        <text>L-kynurenine + H2O = anthranilate + L-alanine + H(+)</text>
        <dbReference type="Rhea" id="RHEA:16813"/>
        <dbReference type="ChEBI" id="CHEBI:15377"/>
        <dbReference type="ChEBI" id="CHEBI:15378"/>
        <dbReference type="ChEBI" id="CHEBI:16567"/>
        <dbReference type="ChEBI" id="CHEBI:57959"/>
        <dbReference type="ChEBI" id="CHEBI:57972"/>
        <dbReference type="EC" id="3.7.1.3"/>
    </reaction>
</comment>
<dbReference type="FunFam" id="3.40.640.10:FF:000031">
    <property type="entry name" value="Kynureninase"/>
    <property type="match status" value="1"/>
</dbReference>
<feature type="binding site" evidence="4">
    <location>
        <position position="303"/>
    </location>
    <ligand>
        <name>pyridoxal 5'-phosphate</name>
        <dbReference type="ChEBI" id="CHEBI:597326"/>
    </ligand>
</feature>
<dbReference type="HAMAP" id="MF_01970">
    <property type="entry name" value="Kynureninase"/>
    <property type="match status" value="1"/>
</dbReference>
<dbReference type="Gene3D" id="3.40.640.10">
    <property type="entry name" value="Type I PLP-dependent aspartate aminotransferase-like (Major domain)"/>
    <property type="match status" value="1"/>
</dbReference>
<feature type="binding site" evidence="4">
    <location>
        <position position="250"/>
    </location>
    <ligand>
        <name>pyridoxal 5'-phosphate</name>
        <dbReference type="ChEBI" id="CHEBI:597326"/>
    </ligand>
</feature>
<dbReference type="UniPathway" id="UPA00253">
    <property type="reaction ID" value="UER00329"/>
</dbReference>
<comment type="subunit">
    <text evidence="4 5">Homodimer.</text>
</comment>
<feature type="binding site" evidence="4">
    <location>
        <position position="247"/>
    </location>
    <ligand>
        <name>pyridoxal 5'-phosphate</name>
        <dbReference type="ChEBI" id="CHEBI:597326"/>
    </ligand>
</feature>
<dbReference type="GO" id="GO:0030170">
    <property type="term" value="F:pyridoxal phosphate binding"/>
    <property type="evidence" value="ECO:0007669"/>
    <property type="project" value="UniProtKB-UniRule"/>
</dbReference>
<feature type="binding site" evidence="4">
    <location>
        <position position="132"/>
    </location>
    <ligand>
        <name>pyridoxal 5'-phosphate</name>
        <dbReference type="ChEBI" id="CHEBI:597326"/>
    </ligand>
</feature>
<keyword evidence="2 4" id="KW-0378">Hydrolase</keyword>
<comment type="pathway">
    <text evidence="4 5">Cofactor biosynthesis; NAD(+) biosynthesis; quinolinate from L-kynurenine: step 2/3.</text>
</comment>
<dbReference type="PANTHER" id="PTHR14084:SF0">
    <property type="entry name" value="KYNURENINASE"/>
    <property type="match status" value="1"/>
</dbReference>
<comment type="catalytic activity">
    <reaction evidence="5">
        <text>3-hydroxy-L-kynurenine + H2O = 3-hydroxyanthranilate + L-alanine + H(+)</text>
        <dbReference type="Rhea" id="RHEA:25143"/>
        <dbReference type="ChEBI" id="CHEBI:15377"/>
        <dbReference type="ChEBI" id="CHEBI:15378"/>
        <dbReference type="ChEBI" id="CHEBI:36559"/>
        <dbReference type="ChEBI" id="CHEBI:57972"/>
        <dbReference type="ChEBI" id="CHEBI:58125"/>
        <dbReference type="EC" id="3.7.1.3"/>
    </reaction>
</comment>
<dbReference type="GO" id="GO:0043420">
    <property type="term" value="P:anthranilate metabolic process"/>
    <property type="evidence" value="ECO:0007669"/>
    <property type="project" value="UniProtKB-UniRule"/>
</dbReference>
<dbReference type="PANTHER" id="PTHR14084">
    <property type="entry name" value="KYNURENINASE"/>
    <property type="match status" value="1"/>
</dbReference>
<feature type="modified residue" description="N6-(pyridoxal phosphate)lysine" evidence="4">
    <location>
        <position position="273"/>
    </location>
</feature>
<dbReference type="AlphaFoldDB" id="A0A7S2W688"/>
<comment type="similarity">
    <text evidence="4 5">Belongs to the kynureninase family.</text>
</comment>
<feature type="binding site" evidence="4">
    <location>
        <position position="215"/>
    </location>
    <ligand>
        <name>pyridoxal 5'-phosphate</name>
        <dbReference type="ChEBI" id="CHEBI:597326"/>
    </ligand>
</feature>
<dbReference type="GO" id="GO:0005737">
    <property type="term" value="C:cytoplasm"/>
    <property type="evidence" value="ECO:0007669"/>
    <property type="project" value="UniProtKB-SubCell"/>
</dbReference>
<dbReference type="GO" id="GO:0030429">
    <property type="term" value="F:kynureninase activity"/>
    <property type="evidence" value="ECO:0007669"/>
    <property type="project" value="UniProtKB-UniRule"/>
</dbReference>
<gene>
    <name evidence="4" type="primary">KYNU</name>
    <name evidence="6" type="ORF">QSP1433_LOCUS2671</name>
</gene>